<evidence type="ECO:0008006" key="3">
    <source>
        <dbReference type="Google" id="ProtNLM"/>
    </source>
</evidence>
<dbReference type="EMBL" id="VLLI01000010">
    <property type="protein sequence ID" value="TWI97543.1"/>
    <property type="molecule type" value="Genomic_DNA"/>
</dbReference>
<keyword evidence="2" id="KW-1185">Reference proteome</keyword>
<proteinExistence type="predicted"/>
<protein>
    <recommendedName>
        <fullName evidence="3">GAF domain-containing protein</fullName>
    </recommendedName>
</protein>
<dbReference type="RefSeq" id="WP_144914346.1">
    <property type="nucleotide sequence ID" value="NZ_VLLI01000010.1"/>
</dbReference>
<dbReference type="SUPFAM" id="SSF55781">
    <property type="entry name" value="GAF domain-like"/>
    <property type="match status" value="1"/>
</dbReference>
<evidence type="ECO:0000313" key="1">
    <source>
        <dbReference type="EMBL" id="TWI97543.1"/>
    </source>
</evidence>
<organism evidence="1 2">
    <name type="scientific">Mucilaginibacter frigoritolerans</name>
    <dbReference type="NCBI Taxonomy" id="652788"/>
    <lineage>
        <taxon>Bacteria</taxon>
        <taxon>Pseudomonadati</taxon>
        <taxon>Bacteroidota</taxon>
        <taxon>Sphingobacteriia</taxon>
        <taxon>Sphingobacteriales</taxon>
        <taxon>Sphingobacteriaceae</taxon>
        <taxon>Mucilaginibacter</taxon>
    </lineage>
</organism>
<sequence length="789" mass="91933">MKFQLPENNPFQLQFSFNKIIEHWEELAVSAGAKSLLAKERLREIEPYPELKNGITDFNWVKNNQAVISNLLSELFPVALTNNEIKAVTLPYQHILISPTRRLQNILDAANPPFDIFIRNSDEHQLYIMSCCLIMNRFYGTNFDFSRPLFYDIPTAEGVIKHYRITYNGDFLELIPTERSVAISQSDIELLRDNFDDLELWKQKFPSGSWLAKGFAIITLFDATVENALSALKETLLGERSEELKKQLLSIFRSIFNIPDLYIGFAAFNANENKFSITSFDQSIPSFLLFGEEEKDADKALCASAITSLMEEKTYYAVADVPAFLAKNKDNGFTQHFNNQHIKSLILAPVLKNNRLIGVFEVISYKTGQLNSINANRLNIVMPFLTDTIDRQFTELQNRIRALIQIEYTSIHPSVYWKFEKEALKSIQYKNQQKEYALKEVVFEDVYPLYGQIDIKDSSITRNNCLQLDLQKQALTIMAILEQLKAEFKDLTDEYIPELSELITQLDFFKADTEQQFYHFLDTKIYPLFNLAISSQSVIKPLIREYFSHCDKTDGDFHSNRREYDKTIILINEKMVLILDHAQVESQARFPHYFERFKTDGIEHNLYIGASIVPERKFELTDLYNLRLWQIQVLCEMEIEHHFQKNALPHPLEVTSLILVFNNPISIRFRTDEKQFDVDGAYNARYEVVKKRIDKAFVKGTNERITEVGKLAIVYSNKEEEWEYITYIQFLQSKQMLDDGIEMLEIEDLQGISGLKALRVKILYDKDLPLTKRYDYTELLHEMNKQNVS</sequence>
<comment type="caution">
    <text evidence="1">The sequence shown here is derived from an EMBL/GenBank/DDBJ whole genome shotgun (WGS) entry which is preliminary data.</text>
</comment>
<name>A0A562TVS2_9SPHI</name>
<dbReference type="AlphaFoldDB" id="A0A562TVS2"/>
<gene>
    <name evidence="1" type="ORF">JN11_03362</name>
</gene>
<accession>A0A562TVS2</accession>
<evidence type="ECO:0000313" key="2">
    <source>
        <dbReference type="Proteomes" id="UP000317010"/>
    </source>
</evidence>
<reference evidence="1 2" key="1">
    <citation type="submission" date="2019-07" db="EMBL/GenBank/DDBJ databases">
        <title>Genomic Encyclopedia of Archaeal and Bacterial Type Strains, Phase II (KMG-II): from individual species to whole genera.</title>
        <authorList>
            <person name="Goeker M."/>
        </authorList>
    </citation>
    <scope>NUCLEOTIDE SEQUENCE [LARGE SCALE GENOMIC DNA]</scope>
    <source>
        <strain evidence="1 2">ATCC BAA-1854</strain>
    </source>
</reference>
<dbReference type="Proteomes" id="UP000317010">
    <property type="component" value="Unassembled WGS sequence"/>
</dbReference>
<dbReference type="OrthoDB" id="627374at2"/>